<name>A0AAD4EPS0_9PEZI</name>
<dbReference type="Pfam" id="PF20174">
    <property type="entry name" value="DUF6540"/>
    <property type="match status" value="1"/>
</dbReference>
<evidence type="ECO:0000313" key="2">
    <source>
        <dbReference type="Proteomes" id="UP001197093"/>
    </source>
</evidence>
<reference evidence="1" key="1">
    <citation type="submission" date="2023-02" db="EMBL/GenBank/DDBJ databases">
        <authorList>
            <person name="Palmer J.M."/>
        </authorList>
    </citation>
    <scope>NUCLEOTIDE SEQUENCE</scope>
    <source>
        <strain evidence="1">FW57</strain>
    </source>
</reference>
<comment type="caution">
    <text evidence="1">The sequence shown here is derived from an EMBL/GenBank/DDBJ whole genome shotgun (WGS) entry which is preliminary data.</text>
</comment>
<dbReference type="AlphaFoldDB" id="A0AAD4EPS0"/>
<dbReference type="InterPro" id="IPR046670">
    <property type="entry name" value="DUF6540"/>
</dbReference>
<accession>A0AAD4EPS0</accession>
<keyword evidence="2" id="KW-1185">Reference proteome</keyword>
<protein>
    <submittedName>
        <fullName evidence="1">Uncharacterized protein</fullName>
    </submittedName>
</protein>
<dbReference type="Proteomes" id="UP001197093">
    <property type="component" value="Unassembled WGS sequence"/>
</dbReference>
<dbReference type="EMBL" id="JAHCVI010000005">
    <property type="protein sequence ID" value="KAG7285051.1"/>
    <property type="molecule type" value="Genomic_DNA"/>
</dbReference>
<organism evidence="1 2">
    <name type="scientific">Staphylotrichum longicolle</name>
    <dbReference type="NCBI Taxonomy" id="669026"/>
    <lineage>
        <taxon>Eukaryota</taxon>
        <taxon>Fungi</taxon>
        <taxon>Dikarya</taxon>
        <taxon>Ascomycota</taxon>
        <taxon>Pezizomycotina</taxon>
        <taxon>Sordariomycetes</taxon>
        <taxon>Sordariomycetidae</taxon>
        <taxon>Sordariales</taxon>
        <taxon>Chaetomiaceae</taxon>
        <taxon>Staphylotrichum</taxon>
    </lineage>
</organism>
<sequence>MPKHTFYLVTYDRGLHPLTHAPKTHHWAYFLELDAATAPEPTGVIFQLRGMPGGFYYPGPEEDMGISQIGAPGELRERLEIGEVDVKDQGGISGVVDKIDAVLKKVGVVKDEGAAWNCQDWAMGGLEGLKMLRVVYESLNEEGIKGWLRER</sequence>
<gene>
    <name evidence="1" type="ORF">NEMBOFW57_009671</name>
</gene>
<proteinExistence type="predicted"/>
<evidence type="ECO:0000313" key="1">
    <source>
        <dbReference type="EMBL" id="KAG7285051.1"/>
    </source>
</evidence>